<accession>A0A1G6GJ76</accession>
<protein>
    <recommendedName>
        <fullName evidence="5">Ubiquinone biosynthesis protein UbiJ</fullName>
    </recommendedName>
</protein>
<sequence length="216" mass="25076">MYMNDETQQSNTQPHLLHSLVLIFLETVVTFILKHDRGSRIHAKSFVQHNVIVAFKTYLPASDFFITFDNKGILFDPELTDPTLQPVLTVSASSIDLVRFLMTGNERHLRRIRLNGGEQWHDQFRLFLHSLTLPMLFADWKNWFSKQQSAPLPQRSLAPLLAKLEAQQDTITQLKFDNKAQRNDIKALERKLKNTHRLYLSLIIVIAVCILLFILL</sequence>
<reference evidence="4" key="1">
    <citation type="submission" date="2016-09" db="EMBL/GenBank/DDBJ databases">
        <authorList>
            <person name="Varghese N."/>
            <person name="Submissions S."/>
        </authorList>
    </citation>
    <scope>NUCLEOTIDE SEQUENCE [LARGE SCALE GENOMIC DNA]</scope>
    <source>
        <strain evidence="4">ANC 3699</strain>
    </source>
</reference>
<feature type="coiled-coil region" evidence="1">
    <location>
        <begin position="171"/>
        <end position="198"/>
    </location>
</feature>
<evidence type="ECO:0000313" key="3">
    <source>
        <dbReference type="EMBL" id="SDB81994.1"/>
    </source>
</evidence>
<keyword evidence="2" id="KW-0472">Membrane</keyword>
<dbReference type="AlphaFoldDB" id="A0A1G6GJ76"/>
<keyword evidence="1" id="KW-0175">Coiled coil</keyword>
<feature type="transmembrane region" description="Helical" evidence="2">
    <location>
        <begin position="15"/>
        <end position="33"/>
    </location>
</feature>
<proteinExistence type="predicted"/>
<organism evidence="3 4">
    <name type="scientific">Acinetobacter marinus</name>
    <dbReference type="NCBI Taxonomy" id="281375"/>
    <lineage>
        <taxon>Bacteria</taxon>
        <taxon>Pseudomonadati</taxon>
        <taxon>Pseudomonadota</taxon>
        <taxon>Gammaproteobacteria</taxon>
        <taxon>Moraxellales</taxon>
        <taxon>Moraxellaceae</taxon>
        <taxon>Acinetobacter</taxon>
    </lineage>
</organism>
<evidence type="ECO:0000256" key="1">
    <source>
        <dbReference type="SAM" id="Coils"/>
    </source>
</evidence>
<evidence type="ECO:0000256" key="2">
    <source>
        <dbReference type="SAM" id="Phobius"/>
    </source>
</evidence>
<dbReference type="EMBL" id="FMYK01000001">
    <property type="protein sequence ID" value="SDB81994.1"/>
    <property type="molecule type" value="Genomic_DNA"/>
</dbReference>
<dbReference type="Proteomes" id="UP000242317">
    <property type="component" value="Unassembled WGS sequence"/>
</dbReference>
<evidence type="ECO:0000313" key="4">
    <source>
        <dbReference type="Proteomes" id="UP000242317"/>
    </source>
</evidence>
<evidence type="ECO:0008006" key="5">
    <source>
        <dbReference type="Google" id="ProtNLM"/>
    </source>
</evidence>
<feature type="transmembrane region" description="Helical" evidence="2">
    <location>
        <begin position="198"/>
        <end position="215"/>
    </location>
</feature>
<keyword evidence="4" id="KW-1185">Reference proteome</keyword>
<name>A0A1G6GJ76_9GAMM</name>
<keyword evidence="2" id="KW-1133">Transmembrane helix</keyword>
<keyword evidence="2" id="KW-0812">Transmembrane</keyword>
<gene>
    <name evidence="3" type="ORF">SAMN05421749_10145</name>
</gene>